<name>A0ABZ1TT24_9ACTN</name>
<feature type="domain" description="AMP-dependent synthetase/ligase" evidence="1">
    <location>
        <begin position="49"/>
        <end position="393"/>
    </location>
</feature>
<sequence length="550" mass="58121">MSIRSIRTLLADDPAVGAGNVLTRRVELGLGLDEPLLTFDTPVDDHPAWHPLTLTELDRAVRARAAALHALGIGRRDPVVVYAGDAADQVLAFLALARIGAIPALLNPNLDGERAARYIAKLGPVGILADPPHLAALAGHETGAPALPEIATLGAGDPQAAPAPYRHSPDDPVAITHSSGTTGLPKAVVHSHASLYAAIRHRARLPRPQGQERMLSALPAPHAATLIAVNLSLASHTQLAVLSSQSGAGVLDAIERWRPSGVVGFAATWAELAHHDLTARQLDSVALWWNTGDCAHEVHIRRLVAAGSRESVTREGRVRVPGSLFVDGLGSTEMGHSHFFITHGPGTERYGRCVGRPHAFVDCELVGPDGEPLGPGEVGELATTSPTLALGYWNDSATTYRTRLRGRFLTGDLMYRDEEGYYYHVDRAVDSVELGDGKRLFTAMSEERVLAARPDVLDCTVVAVRDGDRVVTDVLLVLAAGADPDADRTEAVTAALDEAAAATVRQVLVVSGDDIPLGPTGKVRKVLLRQRYLDSVAAAATAAAAPVAAR</sequence>
<dbReference type="Gene3D" id="3.40.50.12780">
    <property type="entry name" value="N-terminal domain of ligase-like"/>
    <property type="match status" value="1"/>
</dbReference>
<dbReference type="RefSeq" id="WP_328953164.1">
    <property type="nucleotide sequence ID" value="NZ_CP108110.1"/>
</dbReference>
<gene>
    <name evidence="2" type="ORF">OHA16_03340</name>
</gene>
<dbReference type="Gene3D" id="3.30.300.30">
    <property type="match status" value="1"/>
</dbReference>
<dbReference type="GO" id="GO:0016874">
    <property type="term" value="F:ligase activity"/>
    <property type="evidence" value="ECO:0007669"/>
    <property type="project" value="UniProtKB-KW"/>
</dbReference>
<evidence type="ECO:0000313" key="2">
    <source>
        <dbReference type="EMBL" id="WUQ82098.1"/>
    </source>
</evidence>
<evidence type="ECO:0000259" key="1">
    <source>
        <dbReference type="Pfam" id="PF00501"/>
    </source>
</evidence>
<keyword evidence="2" id="KW-0436">Ligase</keyword>
<dbReference type="SUPFAM" id="SSF56801">
    <property type="entry name" value="Acetyl-CoA synthetase-like"/>
    <property type="match status" value="1"/>
</dbReference>
<dbReference type="Pfam" id="PF00501">
    <property type="entry name" value="AMP-binding"/>
    <property type="match status" value="1"/>
</dbReference>
<reference evidence="2" key="1">
    <citation type="submission" date="2022-10" db="EMBL/GenBank/DDBJ databases">
        <title>The complete genomes of actinobacterial strains from the NBC collection.</title>
        <authorList>
            <person name="Joergensen T.S."/>
            <person name="Alvarez Arevalo M."/>
            <person name="Sterndorff E.B."/>
            <person name="Faurdal D."/>
            <person name="Vuksanovic O."/>
            <person name="Mourched A.-S."/>
            <person name="Charusanti P."/>
            <person name="Shaw S."/>
            <person name="Blin K."/>
            <person name="Weber T."/>
        </authorList>
    </citation>
    <scope>NUCLEOTIDE SEQUENCE</scope>
    <source>
        <strain evidence="2">NBC_00222</strain>
    </source>
</reference>
<dbReference type="PANTHER" id="PTHR43767:SF1">
    <property type="entry name" value="NONRIBOSOMAL PEPTIDE SYNTHASE PES1 (EUROFUNG)-RELATED"/>
    <property type="match status" value="1"/>
</dbReference>
<dbReference type="CDD" id="cd04433">
    <property type="entry name" value="AFD_class_I"/>
    <property type="match status" value="1"/>
</dbReference>
<dbReference type="Proteomes" id="UP001432222">
    <property type="component" value="Chromosome"/>
</dbReference>
<proteinExistence type="predicted"/>
<dbReference type="PROSITE" id="PS00455">
    <property type="entry name" value="AMP_BINDING"/>
    <property type="match status" value="1"/>
</dbReference>
<dbReference type="InterPro" id="IPR042099">
    <property type="entry name" value="ANL_N_sf"/>
</dbReference>
<accession>A0ABZ1TT24</accession>
<evidence type="ECO:0000313" key="3">
    <source>
        <dbReference type="Proteomes" id="UP001432222"/>
    </source>
</evidence>
<keyword evidence="3" id="KW-1185">Reference proteome</keyword>
<dbReference type="EMBL" id="CP108110">
    <property type="protein sequence ID" value="WUQ82098.1"/>
    <property type="molecule type" value="Genomic_DNA"/>
</dbReference>
<protein>
    <submittedName>
        <fullName evidence="2">Acyl--CoA ligase</fullName>
    </submittedName>
</protein>
<dbReference type="InterPro" id="IPR000873">
    <property type="entry name" value="AMP-dep_synth/lig_dom"/>
</dbReference>
<dbReference type="PANTHER" id="PTHR43767">
    <property type="entry name" value="LONG-CHAIN-FATTY-ACID--COA LIGASE"/>
    <property type="match status" value="1"/>
</dbReference>
<dbReference type="InterPro" id="IPR045851">
    <property type="entry name" value="AMP-bd_C_sf"/>
</dbReference>
<dbReference type="InterPro" id="IPR020845">
    <property type="entry name" value="AMP-binding_CS"/>
</dbReference>
<dbReference type="InterPro" id="IPR050237">
    <property type="entry name" value="ATP-dep_AMP-bd_enzyme"/>
</dbReference>
<organism evidence="2 3">
    <name type="scientific">Kitasatospora purpeofusca</name>
    <dbReference type="NCBI Taxonomy" id="67352"/>
    <lineage>
        <taxon>Bacteria</taxon>
        <taxon>Bacillati</taxon>
        <taxon>Actinomycetota</taxon>
        <taxon>Actinomycetes</taxon>
        <taxon>Kitasatosporales</taxon>
        <taxon>Streptomycetaceae</taxon>
        <taxon>Kitasatospora</taxon>
    </lineage>
</organism>